<reference evidence="1" key="2">
    <citation type="submission" date="2025-05" db="UniProtKB">
        <authorList>
            <consortium name="EnsemblMetazoa"/>
        </authorList>
    </citation>
    <scope>IDENTIFICATION</scope>
</reference>
<evidence type="ECO:0000313" key="1">
    <source>
        <dbReference type="EnsemblMetazoa" id="XP_016973460.2"/>
    </source>
</evidence>
<sequence>MSVIPIEVPIQPYAGELLIIKDLILPDVAKIEMNKSNKKKTRISFFDRNSILKKILKHFAQNNKADDICMVDCESLLDAFLSALETYMKFVLKKTIELCEHRCGYHLYKDERCVMKNDMRTTMMFLNDLEMADYGSSDDDAAFYRKRRAETVEKEKKSVRVESVNDTAMLAIGGRKRGAEDPVPEPTPVAISAPANVPVQKPFGLRFKHLNIRDVMQFMEEDRRYWRSNMLFEAYLKYKY</sequence>
<evidence type="ECO:0000313" key="2">
    <source>
        <dbReference type="Proteomes" id="UP001652680"/>
    </source>
</evidence>
<accession>A0ABM5H2E3</accession>
<organism evidence="1 2">
    <name type="scientific">Drosophila rhopaloa</name>
    <name type="common">Fruit fly</name>
    <dbReference type="NCBI Taxonomy" id="1041015"/>
    <lineage>
        <taxon>Eukaryota</taxon>
        <taxon>Metazoa</taxon>
        <taxon>Ecdysozoa</taxon>
        <taxon>Arthropoda</taxon>
        <taxon>Hexapoda</taxon>
        <taxon>Insecta</taxon>
        <taxon>Pterygota</taxon>
        <taxon>Neoptera</taxon>
        <taxon>Endopterygota</taxon>
        <taxon>Diptera</taxon>
        <taxon>Brachycera</taxon>
        <taxon>Muscomorpha</taxon>
        <taxon>Ephydroidea</taxon>
        <taxon>Drosophilidae</taxon>
        <taxon>Drosophila</taxon>
        <taxon>Sophophora</taxon>
    </lineage>
</organism>
<name>A0ABM5H2E3_DRORH</name>
<reference evidence="2" key="1">
    <citation type="journal article" date="2021" name="Elife">
        <title>Highly contiguous assemblies of 101 drosophilid genomes.</title>
        <authorList>
            <person name="Kim B.Y."/>
            <person name="Wang J.R."/>
            <person name="Miller D.E."/>
            <person name="Barmina O."/>
            <person name="Delaney E."/>
            <person name="Thompson A."/>
            <person name="Comeault A.A."/>
            <person name="Peede D."/>
            <person name="D'Agostino E.R."/>
            <person name="Pelaez J."/>
            <person name="Aguilar J.M."/>
            <person name="Haji D."/>
            <person name="Matsunaga T."/>
            <person name="Armstrong E.E."/>
            <person name="Zych M."/>
            <person name="Ogawa Y."/>
            <person name="Stamenkovic-Radak M."/>
            <person name="Jelic M."/>
            <person name="Veselinovic M.S."/>
            <person name="Tanaskovic M."/>
            <person name="Eric P."/>
            <person name="Gao J.J."/>
            <person name="Katoh T.K."/>
            <person name="Toda M.J."/>
            <person name="Watabe H."/>
            <person name="Watada M."/>
            <person name="Davis J.S."/>
            <person name="Moyle L.C."/>
            <person name="Manoli G."/>
            <person name="Bertolini E."/>
            <person name="Kostal V."/>
            <person name="Hawley R.S."/>
            <person name="Takahashi A."/>
            <person name="Jones C.D."/>
            <person name="Price D.K."/>
            <person name="Whiteman N."/>
            <person name="Kopp A."/>
            <person name="Matute D.R."/>
            <person name="Petrov D.A."/>
        </authorList>
    </citation>
    <scope>NUCLEOTIDE SEQUENCE [LARGE SCALE GENOMIC DNA]</scope>
</reference>
<dbReference type="GeneID" id="108040484"/>
<keyword evidence="2" id="KW-1185">Reference proteome</keyword>
<evidence type="ECO:0008006" key="3">
    <source>
        <dbReference type="Google" id="ProtNLM"/>
    </source>
</evidence>
<dbReference type="RefSeq" id="XP_016973460.2">
    <property type="nucleotide sequence ID" value="XM_017117971.2"/>
</dbReference>
<protein>
    <recommendedName>
        <fullName evidence="3">Transcription initiation factor TFIID subunit 4</fullName>
    </recommendedName>
</protein>
<dbReference type="EnsemblMetazoa" id="XM_017117971.2">
    <property type="protein sequence ID" value="XP_016973460.2"/>
    <property type="gene ID" value="LOC108040484"/>
</dbReference>
<proteinExistence type="predicted"/>
<dbReference type="Proteomes" id="UP001652680">
    <property type="component" value="Unassembled WGS sequence"/>
</dbReference>